<evidence type="ECO:0008006" key="3">
    <source>
        <dbReference type="Google" id="ProtNLM"/>
    </source>
</evidence>
<sequence length="507" mass="56378">MVSQRVRALIEWCTQHGIKLFNIIIVDCSPESPTDISGISVVANNDLNYSDLVAKIPKLSILSRRTSQLLLNAPNQDFNGDDVMDLAFVLAYELELGEQSAWAGYLQSLPREQVPVAALWDENEDEDSKYACLWLRATETARVIRELGTEHTVSQTISHYYNRVVDPMLNQARRKVTLNDFRLAWSLVSSRSFRVDSYHGLALVPIADAFNHTGENQVHLETDFDVCPICGSLQSCPHDEDENQGRSSLTEEERDLENTCDMVMNAPASTGDEIFNSYDTNMPNSTLLASYGFILEGNEHDYVSWDATHLPPSMQGCPCALLEDLAGTWTEELLNTSSLVYDHRNTPGTSAHTDSNPYIRGSTNRTPHYRINSDGLVTVDLWIAAAVCSVKATSGNSLGLISKSSLEYLSRTQVAVESNEDIDLNPGDLGTTLLQLRILANLLQDLCRSRLEGMYRPELSISECGDLLDVCSSFPASISDISSCPASIAARACRPRWYDLEWPLRRP</sequence>
<protein>
    <recommendedName>
        <fullName evidence="3">SET domain-containing protein</fullName>
    </recommendedName>
</protein>
<dbReference type="PANTHER" id="PTHR13271">
    <property type="entry name" value="UNCHARACTERIZED PUTATIVE METHYLTRANSFERASE"/>
    <property type="match status" value="1"/>
</dbReference>
<dbReference type="OrthoDB" id="441812at2759"/>
<evidence type="ECO:0000313" key="2">
    <source>
        <dbReference type="Proteomes" id="UP000059188"/>
    </source>
</evidence>
<dbReference type="AlphaFoldDB" id="A0A0B7FY74"/>
<dbReference type="GO" id="GO:0016279">
    <property type="term" value="F:protein-lysine N-methyltransferase activity"/>
    <property type="evidence" value="ECO:0007669"/>
    <property type="project" value="TreeGrafter"/>
</dbReference>
<dbReference type="STRING" id="1108050.A0A0B7FY74"/>
<dbReference type="InterPro" id="IPR050600">
    <property type="entry name" value="SETD3_SETD6_MTase"/>
</dbReference>
<dbReference type="PANTHER" id="PTHR13271:SF34">
    <property type="entry name" value="N-LYSINE METHYLTRANSFERASE SETD6"/>
    <property type="match status" value="1"/>
</dbReference>
<reference evidence="1 2" key="1">
    <citation type="submission" date="2014-11" db="EMBL/GenBank/DDBJ databases">
        <authorList>
            <person name="Wibberg Daniel"/>
        </authorList>
    </citation>
    <scope>NUCLEOTIDE SEQUENCE [LARGE SCALE GENOMIC DNA]</scope>
    <source>
        <strain evidence="1">Rhizoctonia solani AG1-IB 7/3/14</strain>
    </source>
</reference>
<dbReference type="Proteomes" id="UP000059188">
    <property type="component" value="Unassembled WGS sequence"/>
</dbReference>
<keyword evidence="2" id="KW-1185">Reference proteome</keyword>
<organism evidence="1 2">
    <name type="scientific">Thanatephorus cucumeris (strain AG1-IB / isolate 7/3/14)</name>
    <name type="common">Lettuce bottom rot fungus</name>
    <name type="synonym">Rhizoctonia solani</name>
    <dbReference type="NCBI Taxonomy" id="1108050"/>
    <lineage>
        <taxon>Eukaryota</taxon>
        <taxon>Fungi</taxon>
        <taxon>Dikarya</taxon>
        <taxon>Basidiomycota</taxon>
        <taxon>Agaricomycotina</taxon>
        <taxon>Agaricomycetes</taxon>
        <taxon>Cantharellales</taxon>
        <taxon>Ceratobasidiaceae</taxon>
        <taxon>Rhizoctonia</taxon>
        <taxon>Rhizoctonia solani AG-1</taxon>
    </lineage>
</organism>
<proteinExistence type="predicted"/>
<dbReference type="SUPFAM" id="SSF82199">
    <property type="entry name" value="SET domain"/>
    <property type="match status" value="1"/>
</dbReference>
<evidence type="ECO:0000313" key="1">
    <source>
        <dbReference type="EMBL" id="CEL61829.1"/>
    </source>
</evidence>
<gene>
    <name evidence="1" type="ORF">RSOLAG1IB_04579</name>
</gene>
<dbReference type="CDD" id="cd10527">
    <property type="entry name" value="SET_LSMT"/>
    <property type="match status" value="1"/>
</dbReference>
<dbReference type="GO" id="GO:0005634">
    <property type="term" value="C:nucleus"/>
    <property type="evidence" value="ECO:0007669"/>
    <property type="project" value="TreeGrafter"/>
</dbReference>
<dbReference type="EMBL" id="LN679105">
    <property type="protein sequence ID" value="CEL61829.1"/>
    <property type="molecule type" value="Genomic_DNA"/>
</dbReference>
<accession>A0A0B7FY74</accession>
<name>A0A0B7FY74_THACB</name>
<dbReference type="Gene3D" id="3.90.1410.10">
    <property type="entry name" value="set domain protein methyltransferase, domain 1"/>
    <property type="match status" value="1"/>
</dbReference>
<dbReference type="InterPro" id="IPR046341">
    <property type="entry name" value="SET_dom_sf"/>
</dbReference>